<dbReference type="CDD" id="cd09279">
    <property type="entry name" value="RNase_HI_like"/>
    <property type="match status" value="1"/>
</dbReference>
<name>A0AAW2T0R7_SESRA</name>
<dbReference type="PROSITE" id="PS50879">
    <property type="entry name" value="RNASE_H_1"/>
    <property type="match status" value="1"/>
</dbReference>
<dbReference type="GO" id="GO:0004523">
    <property type="term" value="F:RNA-DNA hybrid ribonuclease activity"/>
    <property type="evidence" value="ECO:0007669"/>
    <property type="project" value="InterPro"/>
</dbReference>
<dbReference type="SUPFAM" id="SSF53098">
    <property type="entry name" value="Ribonuclease H-like"/>
    <property type="match status" value="1"/>
</dbReference>
<protein>
    <submittedName>
        <fullName evidence="2">Ribonuclease HI</fullName>
    </submittedName>
</protein>
<proteinExistence type="predicted"/>
<dbReference type="InterPro" id="IPR036397">
    <property type="entry name" value="RNaseH_sf"/>
</dbReference>
<dbReference type="PANTHER" id="PTHR48475:SF2">
    <property type="entry name" value="RIBONUCLEASE H"/>
    <property type="match status" value="1"/>
</dbReference>
<dbReference type="PANTHER" id="PTHR48475">
    <property type="entry name" value="RIBONUCLEASE H"/>
    <property type="match status" value="1"/>
</dbReference>
<dbReference type="EMBL" id="JACGWJ010000009">
    <property type="protein sequence ID" value="KAL0398057.1"/>
    <property type="molecule type" value="Genomic_DNA"/>
</dbReference>
<dbReference type="InterPro" id="IPR012337">
    <property type="entry name" value="RNaseH-like_sf"/>
</dbReference>
<organism evidence="2">
    <name type="scientific">Sesamum radiatum</name>
    <name type="common">Black benniseed</name>
    <dbReference type="NCBI Taxonomy" id="300843"/>
    <lineage>
        <taxon>Eukaryota</taxon>
        <taxon>Viridiplantae</taxon>
        <taxon>Streptophyta</taxon>
        <taxon>Embryophyta</taxon>
        <taxon>Tracheophyta</taxon>
        <taxon>Spermatophyta</taxon>
        <taxon>Magnoliopsida</taxon>
        <taxon>eudicotyledons</taxon>
        <taxon>Gunneridae</taxon>
        <taxon>Pentapetalae</taxon>
        <taxon>asterids</taxon>
        <taxon>lamiids</taxon>
        <taxon>Lamiales</taxon>
        <taxon>Pedaliaceae</taxon>
        <taxon>Sesamum</taxon>
    </lineage>
</organism>
<sequence length="255" mass="28495">MVKWAVELSEHGIEYRPRPAIKAQALADFMVELIDEGKETSQLLWKLFVDGSSTSQGSGAGVILETPQGEKIRYALRLNFNASNNEAEYEALLAGIKLAQAAGAKHLEACSDSQLVVNQVKGDFEAKEKRMAQYLDLIRTFGQTFEKFELKRIPRSENEEADQLAKLASSLTIMRDRSITLLTQEHPEIEEEAKEVLVNTNKPCWKDEIEAYLTTGIATSRQEGGQGNTCKGGSIHHNSWRSIQKRVFATLPKMP</sequence>
<reference evidence="2" key="1">
    <citation type="submission" date="2020-06" db="EMBL/GenBank/DDBJ databases">
        <authorList>
            <person name="Li T."/>
            <person name="Hu X."/>
            <person name="Zhang T."/>
            <person name="Song X."/>
            <person name="Zhang H."/>
            <person name="Dai N."/>
            <person name="Sheng W."/>
            <person name="Hou X."/>
            <person name="Wei L."/>
        </authorList>
    </citation>
    <scope>NUCLEOTIDE SEQUENCE</scope>
    <source>
        <strain evidence="2">G02</strain>
        <tissue evidence="2">Leaf</tissue>
    </source>
</reference>
<dbReference type="InterPro" id="IPR002156">
    <property type="entry name" value="RNaseH_domain"/>
</dbReference>
<gene>
    <name evidence="2" type="ORF">Sradi_2149000</name>
</gene>
<dbReference type="GO" id="GO:0003676">
    <property type="term" value="F:nucleic acid binding"/>
    <property type="evidence" value="ECO:0007669"/>
    <property type="project" value="InterPro"/>
</dbReference>
<accession>A0AAW2T0R7</accession>
<comment type="caution">
    <text evidence="2">The sequence shown here is derived from an EMBL/GenBank/DDBJ whole genome shotgun (WGS) entry which is preliminary data.</text>
</comment>
<dbReference type="AlphaFoldDB" id="A0AAW2T0R7"/>
<evidence type="ECO:0000259" key="1">
    <source>
        <dbReference type="PROSITE" id="PS50879"/>
    </source>
</evidence>
<dbReference type="Gene3D" id="3.30.420.10">
    <property type="entry name" value="Ribonuclease H-like superfamily/Ribonuclease H"/>
    <property type="match status" value="1"/>
</dbReference>
<reference evidence="2" key="2">
    <citation type="journal article" date="2024" name="Plant">
        <title>Genomic evolution and insights into agronomic trait innovations of Sesamum species.</title>
        <authorList>
            <person name="Miao H."/>
            <person name="Wang L."/>
            <person name="Qu L."/>
            <person name="Liu H."/>
            <person name="Sun Y."/>
            <person name="Le M."/>
            <person name="Wang Q."/>
            <person name="Wei S."/>
            <person name="Zheng Y."/>
            <person name="Lin W."/>
            <person name="Duan Y."/>
            <person name="Cao H."/>
            <person name="Xiong S."/>
            <person name="Wang X."/>
            <person name="Wei L."/>
            <person name="Li C."/>
            <person name="Ma Q."/>
            <person name="Ju M."/>
            <person name="Zhao R."/>
            <person name="Li G."/>
            <person name="Mu C."/>
            <person name="Tian Q."/>
            <person name="Mei H."/>
            <person name="Zhang T."/>
            <person name="Gao T."/>
            <person name="Zhang H."/>
        </authorList>
    </citation>
    <scope>NUCLEOTIDE SEQUENCE</scope>
    <source>
        <strain evidence="2">G02</strain>
    </source>
</reference>
<evidence type="ECO:0000313" key="2">
    <source>
        <dbReference type="EMBL" id="KAL0398057.1"/>
    </source>
</evidence>
<dbReference type="Pfam" id="PF13456">
    <property type="entry name" value="RVT_3"/>
    <property type="match status" value="1"/>
</dbReference>
<feature type="domain" description="RNase H type-1" evidence="1">
    <location>
        <begin position="41"/>
        <end position="170"/>
    </location>
</feature>